<reference evidence="4" key="1">
    <citation type="submission" date="2020-05" db="EMBL/GenBank/DDBJ databases">
        <title>Phylogenomic resolution of chytrid fungi.</title>
        <authorList>
            <person name="Stajich J.E."/>
            <person name="Amses K."/>
            <person name="Simmons R."/>
            <person name="Seto K."/>
            <person name="Myers J."/>
            <person name="Bonds A."/>
            <person name="Quandt C.A."/>
            <person name="Barry K."/>
            <person name="Liu P."/>
            <person name="Grigoriev I."/>
            <person name="Longcore J.E."/>
            <person name="James T.Y."/>
        </authorList>
    </citation>
    <scope>NUCLEOTIDE SEQUENCE</scope>
    <source>
        <strain evidence="4">JEL0318</strain>
    </source>
</reference>
<feature type="compositionally biased region" description="Acidic residues" evidence="1">
    <location>
        <begin position="1633"/>
        <end position="1644"/>
    </location>
</feature>
<feature type="transmembrane region" description="Helical" evidence="2">
    <location>
        <begin position="2536"/>
        <end position="2563"/>
    </location>
</feature>
<evidence type="ECO:0000256" key="1">
    <source>
        <dbReference type="SAM" id="MobiDB-lite"/>
    </source>
</evidence>
<protein>
    <submittedName>
        <fullName evidence="4">Uncharacterized protein</fullName>
    </submittedName>
</protein>
<evidence type="ECO:0000313" key="5">
    <source>
        <dbReference type="Proteomes" id="UP001212841"/>
    </source>
</evidence>
<keyword evidence="3" id="KW-0732">Signal</keyword>
<keyword evidence="2" id="KW-1133">Transmembrane helix</keyword>
<dbReference type="Proteomes" id="UP001212841">
    <property type="component" value="Unassembled WGS sequence"/>
</dbReference>
<gene>
    <name evidence="4" type="ORF">HK097_009803</name>
</gene>
<organism evidence="4 5">
    <name type="scientific">Rhizophlyctis rosea</name>
    <dbReference type="NCBI Taxonomy" id="64517"/>
    <lineage>
        <taxon>Eukaryota</taxon>
        <taxon>Fungi</taxon>
        <taxon>Fungi incertae sedis</taxon>
        <taxon>Chytridiomycota</taxon>
        <taxon>Chytridiomycota incertae sedis</taxon>
        <taxon>Chytridiomycetes</taxon>
        <taxon>Rhizophlyctidales</taxon>
        <taxon>Rhizophlyctidaceae</taxon>
        <taxon>Rhizophlyctis</taxon>
    </lineage>
</organism>
<feature type="compositionally biased region" description="Polar residues" evidence="1">
    <location>
        <begin position="1493"/>
        <end position="1502"/>
    </location>
</feature>
<feature type="signal peptide" evidence="3">
    <location>
        <begin position="1"/>
        <end position="29"/>
    </location>
</feature>
<feature type="compositionally biased region" description="Low complexity" evidence="1">
    <location>
        <begin position="1550"/>
        <end position="1565"/>
    </location>
</feature>
<keyword evidence="5" id="KW-1185">Reference proteome</keyword>
<dbReference type="EMBL" id="JADGJD010000683">
    <property type="protein sequence ID" value="KAJ3049179.1"/>
    <property type="molecule type" value="Genomic_DNA"/>
</dbReference>
<keyword evidence="2" id="KW-0472">Membrane</keyword>
<evidence type="ECO:0000256" key="2">
    <source>
        <dbReference type="SAM" id="Phobius"/>
    </source>
</evidence>
<evidence type="ECO:0000256" key="3">
    <source>
        <dbReference type="SAM" id="SignalP"/>
    </source>
</evidence>
<accession>A0AAD5S9Z8</accession>
<feature type="compositionally biased region" description="Gly residues" evidence="1">
    <location>
        <begin position="1599"/>
        <end position="1619"/>
    </location>
</feature>
<feature type="region of interest" description="Disordered" evidence="1">
    <location>
        <begin position="1529"/>
        <end position="1581"/>
    </location>
</feature>
<name>A0AAD5S9Z8_9FUNG</name>
<comment type="caution">
    <text evidence="4">The sequence shown here is derived from an EMBL/GenBank/DDBJ whole genome shotgun (WGS) entry which is preliminary data.</text>
</comment>
<feature type="region of interest" description="Disordered" evidence="1">
    <location>
        <begin position="2516"/>
        <end position="2535"/>
    </location>
</feature>
<feature type="chain" id="PRO_5041937142" evidence="3">
    <location>
        <begin position="30"/>
        <end position="2566"/>
    </location>
</feature>
<feature type="region of interest" description="Disordered" evidence="1">
    <location>
        <begin position="1491"/>
        <end position="1515"/>
    </location>
</feature>
<keyword evidence="2" id="KW-0812">Transmembrane</keyword>
<proteinExistence type="predicted"/>
<evidence type="ECO:0000313" key="4">
    <source>
        <dbReference type="EMBL" id="KAJ3049179.1"/>
    </source>
</evidence>
<feature type="region of interest" description="Disordered" evidence="1">
    <location>
        <begin position="1593"/>
        <end position="1644"/>
    </location>
</feature>
<sequence>MRRTHTRVARPAILAFLLALILGTSYVTAFPVTPSSPLHRLQKRAVCAEGVDDGNNCTDCKTDTTAFATDECQQHCIEAANSADCASTVPICTADSAPAGCFDCTKDTTTQALTLCENTCVFDNGASTSTPVCTAQPICQSLNPVPTSGCYDCSVAGNYKEARCQAFWTDPGTTATQPTICVAGSTYGCFDCTAAGNTGLDTCTTFCTSNNVASTCTASPPAPACTGSNDPAGCVDCKNTPGNFDLAVCQQHCIDSANTASCASIIPICKVGAAPVDCFDCTKDADTQALPICQSTCTFSSGVSTSDPACTVQPACTATESDKVGCTDCTVANNWILPVCQAFCATASNSALCFQQQREICVLGSNAAGCFDCTGSGQTSNTQCKAFCSSTTFGSGGNVGTGSNACTTQPICEDVSQNTGCYSCADLTNYVTDRCQAYWTRSNPAPTGTPPTICVGGSAAGCFDCTTSSNKGLLTCGAKCTQVSLGTGSGTTGDTCTPPPICTTSDKTGCTDCTVSGGYSLPVCQTFCADPNNSALCLRREICLDQSKPGCYDCPANANDGSCLAYCTNASLGLANGGAATGTNTCVAQGICQGGVTTNCVDCSTPTNYITPRCQTFWTTPANAANAPEICVTGSAYGCFDCNAPDGGLRQIATCLAECSPASKCIASPPPPACTTADKTGCTDCLVESNYRSAVCQTFCADPTKSAFCLRRDICVAGSTVGCFDCVADNTDNTCTAFCSEVSLNSGSGSSGATCTAGPPACTGANTDPVGCVNCKTASNFLYPVCQTFCANPTNAANANICLHRDICVGSSTAGCFDCTAAGNANDAQCLAFCTGPGYTGTNTCTAQPICQASGAQTGCYDCSVLGGNYETDRCQTYWTTGSPANPPPICVEGTAYGCFDCTLGSGLKNLATCTAFCTSSNVASTCTASPPQPACTAVNTPAGCLDCSVAANFLQPVCQTLCTDATAAANQNLCLRRNICVANSGAGCFDCKDSANANDATCKAFCTSGTFGSGSGAGTGTNACAAQPICQQISASPGSGCYDCTNPTNYITSRCQTYWTTPNVPGTPPSICNSGSSAGCFDCTLAGSSGLGTCKAYCNADTFQTGTANAGTGSVACTPSPVCTSAGQTGCTDCTTASNYLLGVCQTFCATASNSARCFQQQREICAGGSPAAGCFDCTAAANANDAQCKAFCTSATFGSGSGAGTGSNPCAAQPICQALTPVGVSGCYDCSLTGNYREQRCQTYWTTGSPANPPAICDVDTPSNCFDCTAAGNTGLTTCTTKCTGASLGGSGNTGVTCIKPACTNALSSGCTDCKVTANSNNAATGCQKYCSSSPDAGTCPTICITNSAYGCYDCTEGGSNIKALTTCQAYCVPGVTCIQSPPRPVCTAPNTPAGCANCDDAADYQLAVCQAYCVDNSADCYQDQREVCVSGSTAGCYDCTSQANQGTNVCKAYCTSASVTGGSGTVTCTAPPAPPAEETTASIIEEETTVSGGAEQTTAPIVEEGTTAPGGAEQTTAPIIEEETTAPGGAEQTVPGGAEQTTAPNLGGEQTTAPGAEETGATVPGGGGPGGEKSSYTVPPEVTATITSRAEETQFPGGGETQLPGGGETQFPGGGESQPPIAEQTSAAGQEDEDDDDDEWELPIPQPIVTVTGPSAVQACDGLTGSASLGGVSAPFSIVSESYTWTGPAPYSSYLKADAATGALAIPKEAFNSVTTGSITVDLTVTVRTTLRNTITGTRGTRTATAQYSVTVAAGGDPSILVNEGAKELTYIVPSAVTLQGTTVFSSCGQPANATYAWTVSTVNAAGKTAFSLSGVTTNTTTLSLASGSLPWVNANTYYEATLTATFVAPYAGVVKTATIVLRPQLPRIIAEIVGGDRVTGRAIDILIDGSKSRDPAFPNAALTYAWVCAANDANNQATPCPAIQAGVSQFTLLGANLVDRATYNFTLTVTNAQTGHVQLTTETNGVAVPVTRNVGFNVTCAGGSAYTYDWTAGKVATAAAAATPLAVDSTTIAAGGKNLTAIAFRSNLLAYGTSYWFNATVTSGGKTVTASYKVLTMTAPYAGSLKVSLVSNPTTDIGSAFEGLFSFQATGWRSDYSPSLTYAFTAIVGNTRYPLVGESVVSSPTAYIPVVAERGTIEVVVYDQYRQNATVTASFTTTDPYASLQPAEILAKAQTNANTQLQAALTSGNPANTLLAVANAAGLLERGGGNGATASPEVQALKAQLITALVGTFNAAGLNVGQASTLASTILSVNLNNADRSTQTKGLGALSGSFRAIGGGVGTTVSPAVRTSAVNQLASMLKNRRRARRRLLKRQTEDFDQILIDTYHAIGEATNNGMVCDAAVQIDGDADATIASAVISAYGGKAVDLGVYSAAVTAPQNTNIDLATIQPGEGCVRVSIFISNEEIHDATAALNYTTPVISLNINAPSGVDLSGKKFDFYVQETQTPPAGTEPVVRRYTGSSWVETGCTYIGQSNGILHGQCDWSPARAARRLWKRADEPLSGQVVFARQAVTPTEPEPTTPSEGTGEDKLGGGAIAGIVVGSVAGSCLIAAAVFYFVKKR</sequence>